<dbReference type="Proteomes" id="UP000075243">
    <property type="component" value="Chromosome 3"/>
</dbReference>
<accession>A0A151TXZ8</accession>
<reference evidence="1 2" key="1">
    <citation type="journal article" date="2012" name="Nat. Biotechnol.">
        <title>Draft genome sequence of pigeonpea (Cajanus cajan), an orphan legume crop of resource-poor farmers.</title>
        <authorList>
            <person name="Varshney R.K."/>
            <person name="Chen W."/>
            <person name="Li Y."/>
            <person name="Bharti A.K."/>
            <person name="Saxena R.K."/>
            <person name="Schlueter J.A."/>
            <person name="Donoghue M.T."/>
            <person name="Azam S."/>
            <person name="Fan G."/>
            <person name="Whaley A.M."/>
            <person name="Farmer A.D."/>
            <person name="Sheridan J."/>
            <person name="Iwata A."/>
            <person name="Tuteja R."/>
            <person name="Penmetsa R.V."/>
            <person name="Wu W."/>
            <person name="Upadhyaya H.D."/>
            <person name="Yang S.P."/>
            <person name="Shah T."/>
            <person name="Saxena K.B."/>
            <person name="Michael T."/>
            <person name="McCombie W.R."/>
            <person name="Yang B."/>
            <person name="Zhang G."/>
            <person name="Yang H."/>
            <person name="Wang J."/>
            <person name="Spillane C."/>
            <person name="Cook D.R."/>
            <person name="May G.D."/>
            <person name="Xu X."/>
            <person name="Jackson S.A."/>
        </authorList>
    </citation>
    <scope>NUCLEOTIDE SEQUENCE [LARGE SCALE GENOMIC DNA]</scope>
    <source>
        <strain evidence="2">cv. Asha</strain>
    </source>
</reference>
<gene>
    <name evidence="1" type="ORF">KK1_011196</name>
</gene>
<sequence length="91" mass="10788">MNFFRPDIVYAVSRLSIFTQNPNEDHWDALARLMRYLKDTMDYGIIYSGFSFILERYSDANWISYSNKTKFTSGYVFALIVVQINQFAPYM</sequence>
<protein>
    <submittedName>
        <fullName evidence="1">Retrovirus-related Pol polyprotein from transposon TNT 1-94</fullName>
    </submittedName>
</protein>
<name>A0A151TXZ8_CAJCA</name>
<dbReference type="PANTHER" id="PTHR11439">
    <property type="entry name" value="GAG-POL-RELATED RETROTRANSPOSON"/>
    <property type="match status" value="1"/>
</dbReference>
<proteinExistence type="predicted"/>
<dbReference type="PANTHER" id="PTHR11439:SF440">
    <property type="entry name" value="INTEGRASE CATALYTIC DOMAIN-CONTAINING PROTEIN"/>
    <property type="match status" value="1"/>
</dbReference>
<dbReference type="EMBL" id="CM003605">
    <property type="protein sequence ID" value="KYP71916.1"/>
    <property type="molecule type" value="Genomic_DNA"/>
</dbReference>
<organism evidence="1 2">
    <name type="scientific">Cajanus cajan</name>
    <name type="common">Pigeon pea</name>
    <name type="synonym">Cajanus indicus</name>
    <dbReference type="NCBI Taxonomy" id="3821"/>
    <lineage>
        <taxon>Eukaryota</taxon>
        <taxon>Viridiplantae</taxon>
        <taxon>Streptophyta</taxon>
        <taxon>Embryophyta</taxon>
        <taxon>Tracheophyta</taxon>
        <taxon>Spermatophyta</taxon>
        <taxon>Magnoliopsida</taxon>
        <taxon>eudicotyledons</taxon>
        <taxon>Gunneridae</taxon>
        <taxon>Pentapetalae</taxon>
        <taxon>rosids</taxon>
        <taxon>fabids</taxon>
        <taxon>Fabales</taxon>
        <taxon>Fabaceae</taxon>
        <taxon>Papilionoideae</taxon>
        <taxon>50 kb inversion clade</taxon>
        <taxon>NPAAA clade</taxon>
        <taxon>indigoferoid/millettioid clade</taxon>
        <taxon>Phaseoleae</taxon>
        <taxon>Cajanus</taxon>
    </lineage>
</organism>
<dbReference type="STRING" id="3821.A0A151TXZ8"/>
<dbReference type="Gramene" id="C.cajan_10878.t">
    <property type="protein sequence ID" value="C.cajan_10878.t.cds1"/>
    <property type="gene ID" value="C.cajan_10878"/>
</dbReference>
<evidence type="ECO:0000313" key="2">
    <source>
        <dbReference type="Proteomes" id="UP000075243"/>
    </source>
</evidence>
<evidence type="ECO:0000313" key="1">
    <source>
        <dbReference type="EMBL" id="KYP71916.1"/>
    </source>
</evidence>
<keyword evidence="2" id="KW-1185">Reference proteome</keyword>
<dbReference type="AlphaFoldDB" id="A0A151TXZ8"/>